<dbReference type="InterPro" id="IPR050177">
    <property type="entry name" value="Lipid_A_modif_metabolic_enz"/>
</dbReference>
<dbReference type="HOGENOM" id="CLU_007383_6_1_6"/>
<dbReference type="PANTHER" id="PTHR43245">
    <property type="entry name" value="BIFUNCTIONAL POLYMYXIN RESISTANCE PROTEIN ARNA"/>
    <property type="match status" value="1"/>
</dbReference>
<evidence type="ECO:0000313" key="3">
    <source>
        <dbReference type="Proteomes" id="UP000001171"/>
    </source>
</evidence>
<name>Q5QWV4_IDILO</name>
<dbReference type="Gene3D" id="3.40.50.720">
    <property type="entry name" value="NAD(P)-binding Rossmann-like Domain"/>
    <property type="match status" value="1"/>
</dbReference>
<reference evidence="2 3" key="1">
    <citation type="journal article" date="2004" name="Proc. Natl. Acad. Sci. U.S.A.">
        <title>Genome sequence of the deep-sea gamma-proteobacterium Idiomarina loihiensis reveals amino acid fermentation as a source of carbon and energy.</title>
        <authorList>
            <person name="Hou S."/>
            <person name="Saw J.H."/>
            <person name="Lee K.S."/>
            <person name="Freitas T.A."/>
            <person name="Belisle C."/>
            <person name="Kawarabayasi Y."/>
            <person name="Donachie S.P."/>
            <person name="Pikina A."/>
            <person name="Galperin M.Y."/>
            <person name="Koonin E.V."/>
            <person name="Makarova K.S."/>
            <person name="Omelchenko M.V."/>
            <person name="Sorokin A."/>
            <person name="Wolf Y.I."/>
            <person name="Li Q.X."/>
            <person name="Keum Y.S."/>
            <person name="Campbell S."/>
            <person name="Denery J."/>
            <person name="Aizawa S."/>
            <person name="Shibata S."/>
            <person name="Malahoff A."/>
            <person name="Alam M."/>
        </authorList>
    </citation>
    <scope>NUCLEOTIDE SEQUENCE [LARGE SCALE GENOMIC DNA]</scope>
    <source>
        <strain evidence="3">ATCC BAA-735 / DSM 15497 / L2-TR</strain>
    </source>
</reference>
<dbReference type="EMBL" id="AE017340">
    <property type="protein sequence ID" value="AAV81403.1"/>
    <property type="molecule type" value="Genomic_DNA"/>
</dbReference>
<dbReference type="RefSeq" id="WP_011233820.1">
    <property type="nucleotide sequence ID" value="NC_006512.1"/>
</dbReference>
<gene>
    <name evidence="2" type="ordered locus">IL0562</name>
</gene>
<dbReference type="OrthoDB" id="9801056at2"/>
<keyword evidence="3" id="KW-1185">Reference proteome</keyword>
<sequence length="308" mass="33334">MKVLLTGSTGFLGAHLNKYFLGKGLSTVTPVRKPGNGNEQTTNIRLSALSDLTTKILVSENVGIFVHCAGVAHKKNVSADDFFRVNTELTLLLARRAAMAGVKRFIFFSSIGVNGASSDSPFNACDSGAPYDAYTESKYDAEEGLKAVSQETGLEVVIIRPPLIYGVNAPGNFAKFVKLANIPIPKPLGSIKNKRSFVSVNNLCDFTYLCLTHPGAANETFLVSDGEDLSTSEFLRKISKAMDKPAMLIPFPVNVMKRLAGVVGKKELIDKLVVNLQVNIEKNKVLLGWEPKVSVDEALRNALSQEKA</sequence>
<feature type="domain" description="NAD-dependent epimerase/dehydratase" evidence="1">
    <location>
        <begin position="3"/>
        <end position="221"/>
    </location>
</feature>
<accession>Q5QWV4</accession>
<dbReference type="InterPro" id="IPR001509">
    <property type="entry name" value="Epimerase_deHydtase"/>
</dbReference>
<dbReference type="Pfam" id="PF01370">
    <property type="entry name" value="Epimerase"/>
    <property type="match status" value="1"/>
</dbReference>
<dbReference type="InterPro" id="IPR036291">
    <property type="entry name" value="NAD(P)-bd_dom_sf"/>
</dbReference>
<dbReference type="GeneID" id="41335713"/>
<dbReference type="eggNOG" id="COG0451">
    <property type="taxonomic scope" value="Bacteria"/>
</dbReference>
<dbReference type="AlphaFoldDB" id="Q5QWV4"/>
<proteinExistence type="predicted"/>
<evidence type="ECO:0000259" key="1">
    <source>
        <dbReference type="Pfam" id="PF01370"/>
    </source>
</evidence>
<dbReference type="KEGG" id="ilo:IL0562"/>
<organism evidence="2 3">
    <name type="scientific">Idiomarina loihiensis (strain ATCC BAA-735 / DSM 15497 / L2-TR)</name>
    <dbReference type="NCBI Taxonomy" id="283942"/>
    <lineage>
        <taxon>Bacteria</taxon>
        <taxon>Pseudomonadati</taxon>
        <taxon>Pseudomonadota</taxon>
        <taxon>Gammaproteobacteria</taxon>
        <taxon>Alteromonadales</taxon>
        <taxon>Idiomarinaceae</taxon>
        <taxon>Idiomarina</taxon>
    </lineage>
</organism>
<dbReference type="SUPFAM" id="SSF51735">
    <property type="entry name" value="NAD(P)-binding Rossmann-fold domains"/>
    <property type="match status" value="1"/>
</dbReference>
<evidence type="ECO:0000313" key="2">
    <source>
        <dbReference type="EMBL" id="AAV81403.1"/>
    </source>
</evidence>
<protein>
    <submittedName>
        <fullName evidence="2">Nucleoside-diphosphate-sugar epimerase</fullName>
    </submittedName>
</protein>
<dbReference type="PANTHER" id="PTHR43245:SF58">
    <property type="entry name" value="BLL5923 PROTEIN"/>
    <property type="match status" value="1"/>
</dbReference>
<dbReference type="STRING" id="283942.IL0562"/>
<dbReference type="Proteomes" id="UP000001171">
    <property type="component" value="Chromosome"/>
</dbReference>